<evidence type="ECO:0000256" key="1">
    <source>
        <dbReference type="SAM" id="Phobius"/>
    </source>
</evidence>
<dbReference type="RefSeq" id="WP_128248965.1">
    <property type="nucleotide sequence ID" value="NZ_CP034951.1"/>
</dbReference>
<organism evidence="2 3">
    <name type="scientific">Aequorivita ciconiae</name>
    <dbReference type="NCBI Taxonomy" id="2494375"/>
    <lineage>
        <taxon>Bacteria</taxon>
        <taxon>Pseudomonadati</taxon>
        <taxon>Bacteroidota</taxon>
        <taxon>Flavobacteriia</taxon>
        <taxon>Flavobacteriales</taxon>
        <taxon>Flavobacteriaceae</taxon>
        <taxon>Aequorivita</taxon>
    </lineage>
</organism>
<protein>
    <submittedName>
        <fullName evidence="2">SdpI family protein</fullName>
    </submittedName>
</protein>
<feature type="transmembrane region" description="Helical" evidence="1">
    <location>
        <begin position="62"/>
        <end position="79"/>
    </location>
</feature>
<dbReference type="KEGG" id="aev:EI546_01955"/>
<dbReference type="AlphaFoldDB" id="A0A410FZX0"/>
<keyword evidence="3" id="KW-1185">Reference proteome</keyword>
<keyword evidence="1" id="KW-1133">Transmembrane helix</keyword>
<dbReference type="OrthoDB" id="3173919at2"/>
<name>A0A410FZX0_9FLAO</name>
<dbReference type="InterPro" id="IPR025962">
    <property type="entry name" value="SdpI/YhfL"/>
</dbReference>
<accession>A0A410FZX0</accession>
<keyword evidence="1" id="KW-0812">Transmembrane</keyword>
<proteinExistence type="predicted"/>
<evidence type="ECO:0000313" key="3">
    <source>
        <dbReference type="Proteomes" id="UP000285517"/>
    </source>
</evidence>
<gene>
    <name evidence="2" type="ORF">EI546_01955</name>
</gene>
<sequence length="116" mass="13632">MTFNPIIFIPILIIGIANIIFGNYWKNKPPKTINYYYGFRTKSSMKSQKTWDFAQKVGARNMINYSYYLLLVSLLNFIIKIDYIILSVSIVVLSILTWAFLLIYNTEMAIRKKFGR</sequence>
<dbReference type="Proteomes" id="UP000285517">
    <property type="component" value="Chromosome"/>
</dbReference>
<keyword evidence="1" id="KW-0472">Membrane</keyword>
<feature type="transmembrane region" description="Helical" evidence="1">
    <location>
        <begin position="85"/>
        <end position="104"/>
    </location>
</feature>
<reference evidence="2 3" key="1">
    <citation type="submission" date="2019-01" db="EMBL/GenBank/DDBJ databases">
        <title>Complete genome sequencing of Aequorivita sp. H23M31.</title>
        <authorList>
            <person name="Bae J.-W."/>
        </authorList>
    </citation>
    <scope>NUCLEOTIDE SEQUENCE [LARGE SCALE GENOMIC DNA]</scope>
    <source>
        <strain evidence="2 3">H23M31</strain>
    </source>
</reference>
<evidence type="ECO:0000313" key="2">
    <source>
        <dbReference type="EMBL" id="QAA80568.1"/>
    </source>
</evidence>
<feature type="transmembrane region" description="Helical" evidence="1">
    <location>
        <begin position="6"/>
        <end position="25"/>
    </location>
</feature>
<dbReference type="EMBL" id="CP034951">
    <property type="protein sequence ID" value="QAA80568.1"/>
    <property type="molecule type" value="Genomic_DNA"/>
</dbReference>
<dbReference type="Pfam" id="PF13630">
    <property type="entry name" value="SdpI"/>
    <property type="match status" value="1"/>
</dbReference>